<keyword evidence="3" id="KW-1185">Reference proteome</keyword>
<dbReference type="Proteomes" id="UP000886653">
    <property type="component" value="Unassembled WGS sequence"/>
</dbReference>
<accession>A0A9P6TBL2</accession>
<evidence type="ECO:0000313" key="2">
    <source>
        <dbReference type="EMBL" id="KAG0145780.1"/>
    </source>
</evidence>
<evidence type="ECO:0000313" key="3">
    <source>
        <dbReference type="Proteomes" id="UP000886653"/>
    </source>
</evidence>
<evidence type="ECO:0000256" key="1">
    <source>
        <dbReference type="SAM" id="MobiDB-lite"/>
    </source>
</evidence>
<dbReference type="AlphaFoldDB" id="A0A9P6TBL2"/>
<dbReference type="EMBL" id="MU167271">
    <property type="protein sequence ID" value="KAG0145780.1"/>
    <property type="molecule type" value="Genomic_DNA"/>
</dbReference>
<comment type="caution">
    <text evidence="2">The sequence shown here is derived from an EMBL/GenBank/DDBJ whole genome shotgun (WGS) entry which is preliminary data.</text>
</comment>
<feature type="region of interest" description="Disordered" evidence="1">
    <location>
        <begin position="1"/>
        <end position="39"/>
    </location>
</feature>
<protein>
    <submittedName>
        <fullName evidence="2">Uncharacterized protein</fullName>
    </submittedName>
</protein>
<proteinExistence type="predicted"/>
<gene>
    <name evidence="2" type="ORF">CROQUDRAFT_671577</name>
</gene>
<feature type="region of interest" description="Disordered" evidence="1">
    <location>
        <begin position="53"/>
        <end position="77"/>
    </location>
</feature>
<reference evidence="2" key="1">
    <citation type="submission" date="2013-11" db="EMBL/GenBank/DDBJ databases">
        <title>Genome sequence of the fusiform rust pathogen reveals effectors for host alternation and coevolution with pine.</title>
        <authorList>
            <consortium name="DOE Joint Genome Institute"/>
            <person name="Smith K."/>
            <person name="Pendleton A."/>
            <person name="Kubisiak T."/>
            <person name="Anderson C."/>
            <person name="Salamov A."/>
            <person name="Aerts A."/>
            <person name="Riley R."/>
            <person name="Clum A."/>
            <person name="Lindquist E."/>
            <person name="Ence D."/>
            <person name="Campbell M."/>
            <person name="Kronenberg Z."/>
            <person name="Feau N."/>
            <person name="Dhillon B."/>
            <person name="Hamelin R."/>
            <person name="Burleigh J."/>
            <person name="Smith J."/>
            <person name="Yandell M."/>
            <person name="Nelson C."/>
            <person name="Grigoriev I."/>
            <person name="Davis J."/>
        </authorList>
    </citation>
    <scope>NUCLEOTIDE SEQUENCE</scope>
    <source>
        <strain evidence="2">G11</strain>
    </source>
</reference>
<name>A0A9P6TBL2_9BASI</name>
<organism evidence="2 3">
    <name type="scientific">Cronartium quercuum f. sp. fusiforme G11</name>
    <dbReference type="NCBI Taxonomy" id="708437"/>
    <lineage>
        <taxon>Eukaryota</taxon>
        <taxon>Fungi</taxon>
        <taxon>Dikarya</taxon>
        <taxon>Basidiomycota</taxon>
        <taxon>Pucciniomycotina</taxon>
        <taxon>Pucciniomycetes</taxon>
        <taxon>Pucciniales</taxon>
        <taxon>Coleosporiaceae</taxon>
        <taxon>Cronartium</taxon>
    </lineage>
</organism>
<sequence>MGRKKGSKLTETSSIHRSGSLKPKRHCQPEPSAAAMAQPQSLANALGHNASVRTTRQLPAPDLLDTEAPNAVAINKL</sequence>